<comment type="caution">
    <text evidence="8">The sequence shown here is derived from an EMBL/GenBank/DDBJ whole genome shotgun (WGS) entry which is preliminary data.</text>
</comment>
<reference evidence="8" key="1">
    <citation type="submission" date="2023-07" db="EMBL/GenBank/DDBJ databases">
        <title>Genomic Encyclopedia of Type Strains, Phase IV (KMG-IV): sequencing the most valuable type-strain genomes for metagenomic binning, comparative biology and taxonomic classification.</title>
        <authorList>
            <person name="Goeker M."/>
        </authorList>
    </citation>
    <scope>NUCLEOTIDE SEQUENCE</scope>
    <source>
        <strain evidence="8">DSM 24202</strain>
    </source>
</reference>
<comment type="cofactor">
    <cofactor evidence="1">
        <name>Ca(2+)</name>
        <dbReference type="ChEBI" id="CHEBI:29108"/>
    </cofactor>
</comment>
<dbReference type="Gene3D" id="3.40.720.10">
    <property type="entry name" value="Alkaline Phosphatase, subunit A"/>
    <property type="match status" value="1"/>
</dbReference>
<evidence type="ECO:0000256" key="1">
    <source>
        <dbReference type="ARBA" id="ARBA00001913"/>
    </source>
</evidence>
<organism evidence="8 9">
    <name type="scientific">Oligosphaera ethanolica</name>
    <dbReference type="NCBI Taxonomy" id="760260"/>
    <lineage>
        <taxon>Bacteria</taxon>
        <taxon>Pseudomonadati</taxon>
        <taxon>Lentisphaerota</taxon>
        <taxon>Oligosphaeria</taxon>
        <taxon>Oligosphaerales</taxon>
        <taxon>Oligosphaeraceae</taxon>
        <taxon>Oligosphaera</taxon>
    </lineage>
</organism>
<evidence type="ECO:0000256" key="4">
    <source>
        <dbReference type="ARBA" id="ARBA00022729"/>
    </source>
</evidence>
<evidence type="ECO:0000313" key="8">
    <source>
        <dbReference type="EMBL" id="MDQ0290073.1"/>
    </source>
</evidence>
<keyword evidence="9" id="KW-1185">Reference proteome</keyword>
<feature type="domain" description="Sulfatase N-terminal" evidence="7">
    <location>
        <begin position="5"/>
        <end position="354"/>
    </location>
</feature>
<dbReference type="Proteomes" id="UP001238163">
    <property type="component" value="Unassembled WGS sequence"/>
</dbReference>
<dbReference type="RefSeq" id="WP_307261495.1">
    <property type="nucleotide sequence ID" value="NZ_JAUSVL010000001.1"/>
</dbReference>
<evidence type="ECO:0000256" key="2">
    <source>
        <dbReference type="ARBA" id="ARBA00008779"/>
    </source>
</evidence>
<sequence length="469" mass="52178">MVPRPNILLFFTDDQRFDTIRALGNEQVITPHLDALVARGTTFTHNFIPGGTCGAVCMPSRAMLHSGRTLFHLDREGQGIPDAHITLGECLRQAGYETYATGKWHNGTAAFARSFGAGDEIFFGGMDDHWNVPAYHYDPSGRYDHACPYTPDPFQSNALKYRRCDHVSPGKHSTDLFADSALRFLTDHDTSRPFFLYVSLMAPHDPRTMPKQYRELYNPDDIALPANFLPEHPIDTGALRIRDETLAAFPRDPAEIRRHIAEYYAMISHLDDAFGRVMAALRARGDLDNTIVVFAGDNGLALGQHGLMGKQSVYEHSVRVPLIFAGPGIAAGERRDGFSYLLDVYPTLVELAGVSVPASVEGRSLLPMLRDPQASLRDSLYLAYADSIRGLRTCTHKIIEYACGETQLFDLQADPLERENLAAQPEHAALLAELRAQLRGQADAWDDVAHPAGRAFWTRRQNDLGPKTY</sequence>
<dbReference type="EMBL" id="JAUSVL010000001">
    <property type="protein sequence ID" value="MDQ0290073.1"/>
    <property type="molecule type" value="Genomic_DNA"/>
</dbReference>
<keyword evidence="3" id="KW-0479">Metal-binding</keyword>
<accession>A0AAE3VGJ2</accession>
<dbReference type="PANTHER" id="PTHR42693">
    <property type="entry name" value="ARYLSULFATASE FAMILY MEMBER"/>
    <property type="match status" value="1"/>
</dbReference>
<evidence type="ECO:0000313" key="9">
    <source>
        <dbReference type="Proteomes" id="UP001238163"/>
    </source>
</evidence>
<proteinExistence type="inferred from homology"/>
<dbReference type="SUPFAM" id="SSF53649">
    <property type="entry name" value="Alkaline phosphatase-like"/>
    <property type="match status" value="1"/>
</dbReference>
<evidence type="ECO:0000256" key="3">
    <source>
        <dbReference type="ARBA" id="ARBA00022723"/>
    </source>
</evidence>
<dbReference type="InterPro" id="IPR000917">
    <property type="entry name" value="Sulfatase_N"/>
</dbReference>
<evidence type="ECO:0000256" key="5">
    <source>
        <dbReference type="ARBA" id="ARBA00022801"/>
    </source>
</evidence>
<gene>
    <name evidence="8" type="ORF">J3R75_002180</name>
</gene>
<dbReference type="Pfam" id="PF00884">
    <property type="entry name" value="Sulfatase"/>
    <property type="match status" value="1"/>
</dbReference>
<evidence type="ECO:0000259" key="7">
    <source>
        <dbReference type="Pfam" id="PF00884"/>
    </source>
</evidence>
<dbReference type="PANTHER" id="PTHR42693:SF42">
    <property type="entry name" value="ARYLSULFATASE G"/>
    <property type="match status" value="1"/>
</dbReference>
<keyword evidence="5" id="KW-0378">Hydrolase</keyword>
<dbReference type="CDD" id="cd16155">
    <property type="entry name" value="sulfatase_like"/>
    <property type="match status" value="1"/>
</dbReference>
<dbReference type="InterPro" id="IPR050738">
    <property type="entry name" value="Sulfatase"/>
</dbReference>
<keyword evidence="4" id="KW-0732">Signal</keyword>
<dbReference type="GO" id="GO:0046872">
    <property type="term" value="F:metal ion binding"/>
    <property type="evidence" value="ECO:0007669"/>
    <property type="project" value="UniProtKB-KW"/>
</dbReference>
<keyword evidence="6" id="KW-0106">Calcium</keyword>
<evidence type="ECO:0000256" key="6">
    <source>
        <dbReference type="ARBA" id="ARBA00022837"/>
    </source>
</evidence>
<name>A0AAE3VGJ2_9BACT</name>
<dbReference type="InterPro" id="IPR017850">
    <property type="entry name" value="Alkaline_phosphatase_core_sf"/>
</dbReference>
<protein>
    <submittedName>
        <fullName evidence="8">Arylsulfatase A-like enzyme</fullName>
    </submittedName>
</protein>
<comment type="similarity">
    <text evidence="2">Belongs to the sulfatase family.</text>
</comment>
<dbReference type="AlphaFoldDB" id="A0AAE3VGJ2"/>
<dbReference type="GO" id="GO:0004065">
    <property type="term" value="F:arylsulfatase activity"/>
    <property type="evidence" value="ECO:0007669"/>
    <property type="project" value="TreeGrafter"/>
</dbReference>